<evidence type="ECO:0000313" key="8">
    <source>
        <dbReference type="Proteomes" id="UP000078240"/>
    </source>
</evidence>
<dbReference type="InterPro" id="IPR052035">
    <property type="entry name" value="ZnF_BED_domain_contain"/>
</dbReference>
<gene>
    <name evidence="7" type="ORF">VFPBJ_11635</name>
</gene>
<organism evidence="7 8">
    <name type="scientific">Purpureocillium lilacinum</name>
    <name type="common">Paecilomyces lilacinus</name>
    <dbReference type="NCBI Taxonomy" id="33203"/>
    <lineage>
        <taxon>Eukaryota</taxon>
        <taxon>Fungi</taxon>
        <taxon>Dikarya</taxon>
        <taxon>Ascomycota</taxon>
        <taxon>Pezizomycotina</taxon>
        <taxon>Sordariomycetes</taxon>
        <taxon>Hypocreomycetidae</taxon>
        <taxon>Hypocreales</taxon>
        <taxon>Ophiocordycipitaceae</taxon>
        <taxon>Purpureocillium</taxon>
    </lineage>
</organism>
<evidence type="ECO:0000256" key="3">
    <source>
        <dbReference type="ARBA" id="ARBA00022771"/>
    </source>
</evidence>
<keyword evidence="3" id="KW-0863">Zinc-finger</keyword>
<dbReference type="CDD" id="cd09272">
    <property type="entry name" value="RNase_HI_RT_Ty1"/>
    <property type="match status" value="1"/>
</dbReference>
<sequence length="601" mass="69582">MGNAPKPGNVIAFGTQNAERHLWDHHKIQDPSGRRSAPSSRKKPSKGYQTITKAFNLDLATPRDQAIANRFIKSFDKNVFQRLVVEWVVESNLSFREPENRRLRAIFEYLSPFVASTDVHIGHDTVRKRAIAEFEKHKGKVIEVLETYEIPDEKVGYFTLDNAPNNDTAMDTIGERFMFCSKERRGRCFGHVINLVVKAILFGKDAEAFEGRLGHGDVSATLEHELWRKRGPVGKLHNLVVAIHRSDVLTTLLRSIQRLEFDASEDHRVRSRKPLNVVVDNETRWLSQFYMIRRALKLRPYLETLVLKHKQEWEKENTSKRSKRLKASAIMPAICRDENKLDDKDWAVLEAFKKILQSFEDAVKALEGDGIQRKRKQGHFESYGNVWDVIVGYEFLLAELEKAKAIVDQYPEPEHFRVNINLGWKKLDEYYNKLDETPIYYTSLALHPAYRWGYFETVWSGRPKWVSKAKDVAEVELIALIATLTQTIQLVHQDIFKLQTKLRHVDIHNHWLRQEARLDRIRVEYRPTNDMVADGLTKPLSNLAFKNFVKQLGLRDISSHLQQRRLDELEDDELLDRMTSLDLERGEPGAPAEPASTEGVC</sequence>
<dbReference type="EMBL" id="LSBH01000043">
    <property type="protein sequence ID" value="OAQ59087.1"/>
    <property type="molecule type" value="Genomic_DNA"/>
</dbReference>
<comment type="caution">
    <text evidence="7">The sequence shown here is derived from an EMBL/GenBank/DDBJ whole genome shotgun (WGS) entry which is preliminary data.</text>
</comment>
<reference evidence="7 8" key="1">
    <citation type="submission" date="2016-01" db="EMBL/GenBank/DDBJ databases">
        <title>Biosynthesis of antibiotic leucinostatins and their inhibition on Phytophthora in bio-control Purpureocillium lilacinum.</title>
        <authorList>
            <person name="Wang G."/>
            <person name="Liu Z."/>
            <person name="Lin R."/>
            <person name="Li E."/>
            <person name="Mao Z."/>
            <person name="Ling J."/>
            <person name="Yin W."/>
            <person name="Xie B."/>
        </authorList>
    </citation>
    <scope>NUCLEOTIDE SEQUENCE [LARGE SCALE GENOMIC DNA]</scope>
    <source>
        <strain evidence="7">PLBJ-1</strain>
    </source>
</reference>
<accession>A0A179F0U3</accession>
<dbReference type="Proteomes" id="UP000078240">
    <property type="component" value="Unassembled WGS sequence"/>
</dbReference>
<evidence type="ECO:0000256" key="2">
    <source>
        <dbReference type="ARBA" id="ARBA00022723"/>
    </source>
</evidence>
<name>A0A179F0U3_PURLI</name>
<dbReference type="PANTHER" id="PTHR46481">
    <property type="entry name" value="ZINC FINGER BED DOMAIN-CONTAINING PROTEIN 4"/>
    <property type="match status" value="1"/>
</dbReference>
<dbReference type="InterPro" id="IPR012337">
    <property type="entry name" value="RNaseH-like_sf"/>
</dbReference>
<comment type="subcellular location">
    <subcellularLocation>
        <location evidence="1">Nucleus</location>
    </subcellularLocation>
</comment>
<evidence type="ECO:0000313" key="7">
    <source>
        <dbReference type="EMBL" id="OAQ59087.1"/>
    </source>
</evidence>
<dbReference type="AlphaFoldDB" id="A0A179F0U3"/>
<dbReference type="GO" id="GO:0008270">
    <property type="term" value="F:zinc ion binding"/>
    <property type="evidence" value="ECO:0007669"/>
    <property type="project" value="UniProtKB-KW"/>
</dbReference>
<feature type="region of interest" description="Disordered" evidence="6">
    <location>
        <begin position="581"/>
        <end position="601"/>
    </location>
</feature>
<dbReference type="GO" id="GO:0005634">
    <property type="term" value="C:nucleus"/>
    <property type="evidence" value="ECO:0007669"/>
    <property type="project" value="UniProtKB-SubCell"/>
</dbReference>
<evidence type="ECO:0000256" key="6">
    <source>
        <dbReference type="SAM" id="MobiDB-lite"/>
    </source>
</evidence>
<proteinExistence type="predicted"/>
<dbReference type="PANTHER" id="PTHR46481:SF10">
    <property type="entry name" value="ZINC FINGER BED DOMAIN-CONTAINING PROTEIN 39"/>
    <property type="match status" value="1"/>
</dbReference>
<keyword evidence="5" id="KW-0539">Nucleus</keyword>
<protein>
    <submittedName>
        <fullName evidence="7">Transposase-like protein</fullName>
    </submittedName>
</protein>
<evidence type="ECO:0000256" key="5">
    <source>
        <dbReference type="ARBA" id="ARBA00023242"/>
    </source>
</evidence>
<keyword evidence="4" id="KW-0862">Zinc</keyword>
<evidence type="ECO:0000256" key="4">
    <source>
        <dbReference type="ARBA" id="ARBA00022833"/>
    </source>
</evidence>
<dbReference type="SUPFAM" id="SSF53098">
    <property type="entry name" value="Ribonuclease H-like"/>
    <property type="match status" value="1"/>
</dbReference>
<evidence type="ECO:0000256" key="1">
    <source>
        <dbReference type="ARBA" id="ARBA00004123"/>
    </source>
</evidence>
<keyword evidence="2" id="KW-0479">Metal-binding</keyword>
<feature type="region of interest" description="Disordered" evidence="6">
    <location>
        <begin position="26"/>
        <end position="47"/>
    </location>
</feature>